<name>A0A8X6VLT5_TRICX</name>
<dbReference type="InterPro" id="IPR036397">
    <property type="entry name" value="RNaseH_sf"/>
</dbReference>
<keyword evidence="5" id="KW-1185">Reference proteome</keyword>
<dbReference type="InterPro" id="IPR009057">
    <property type="entry name" value="Homeodomain-like_sf"/>
</dbReference>
<dbReference type="EMBL" id="BMAU01021304">
    <property type="protein sequence ID" value="GFY11075.1"/>
    <property type="molecule type" value="Genomic_DNA"/>
</dbReference>
<dbReference type="Gene3D" id="3.30.420.10">
    <property type="entry name" value="Ribonuclease H-like superfamily/Ribonuclease H"/>
    <property type="match status" value="1"/>
</dbReference>
<evidence type="ECO:0000313" key="4">
    <source>
        <dbReference type="EMBL" id="GFY11075.1"/>
    </source>
</evidence>
<dbReference type="InterPro" id="IPR052338">
    <property type="entry name" value="Transposase_5"/>
</dbReference>
<dbReference type="SUPFAM" id="SSF46689">
    <property type="entry name" value="Homeodomain-like"/>
    <property type="match status" value="1"/>
</dbReference>
<sequence length="302" mass="34783">MFTKGRIVGLLESSRSQTEVSRILNVDQSVISRLWQRFQRTGDVTRQPVSGRPRVITPRQDQYLVISARSKRGSTARALGSALTVATGIRISRQTVYRRLNHASLYARRPAVSIPLTSAHKRARLNWSSKHQNWSVGEWANVMFSDESRFSLNSDSRRVTIWRERGTRFEPRNIMERHHFPSRGVMVWAGIIMEGRTDLHFFDTGSVTAQRYRDEVLEPYVRLFRGAVGPDFIFMDDYAPCHRAVLIDDFLETENIQRMPWPANSPDSNPIEHVWDMLGREIADLSYPPSSVTELKRALQEA</sequence>
<dbReference type="InterPro" id="IPR038717">
    <property type="entry name" value="Tc1-like_DDE_dom"/>
</dbReference>
<dbReference type="PANTHER" id="PTHR23022">
    <property type="entry name" value="TRANSPOSABLE ELEMENT-RELATED"/>
    <property type="match status" value="1"/>
</dbReference>
<feature type="domain" description="Transposase Tc1-like" evidence="2">
    <location>
        <begin position="62"/>
        <end position="133"/>
    </location>
</feature>
<proteinExistence type="predicted"/>
<dbReference type="Pfam" id="PF01498">
    <property type="entry name" value="HTH_Tnp_Tc3_2"/>
    <property type="match status" value="1"/>
</dbReference>
<dbReference type="PANTHER" id="PTHR23022:SF135">
    <property type="entry name" value="SI:DKEY-77F5.3"/>
    <property type="match status" value="1"/>
</dbReference>
<dbReference type="GO" id="GO:0003677">
    <property type="term" value="F:DNA binding"/>
    <property type="evidence" value="ECO:0007669"/>
    <property type="project" value="InterPro"/>
</dbReference>
<dbReference type="InterPro" id="IPR002492">
    <property type="entry name" value="Transposase_Tc1-like"/>
</dbReference>
<protein>
    <submittedName>
        <fullName evidence="4">Transposable element Tcb2 transposase</fullName>
    </submittedName>
</protein>
<evidence type="ECO:0000313" key="5">
    <source>
        <dbReference type="Proteomes" id="UP000887159"/>
    </source>
</evidence>
<organism evidence="4 5">
    <name type="scientific">Trichonephila clavipes</name>
    <name type="common">Golden silk orbweaver</name>
    <name type="synonym">Nephila clavipes</name>
    <dbReference type="NCBI Taxonomy" id="2585209"/>
    <lineage>
        <taxon>Eukaryota</taxon>
        <taxon>Metazoa</taxon>
        <taxon>Ecdysozoa</taxon>
        <taxon>Arthropoda</taxon>
        <taxon>Chelicerata</taxon>
        <taxon>Arachnida</taxon>
        <taxon>Araneae</taxon>
        <taxon>Araneomorphae</taxon>
        <taxon>Entelegynae</taxon>
        <taxon>Araneoidea</taxon>
        <taxon>Nephilidae</taxon>
        <taxon>Trichonephila</taxon>
    </lineage>
</organism>
<comment type="subcellular location">
    <subcellularLocation>
        <location evidence="1">Nucleus</location>
    </subcellularLocation>
</comment>
<evidence type="ECO:0000256" key="1">
    <source>
        <dbReference type="ARBA" id="ARBA00004123"/>
    </source>
</evidence>
<gene>
    <name evidence="4" type="ORF">TNCV_4470611</name>
</gene>
<dbReference type="AlphaFoldDB" id="A0A8X6VLT5"/>
<comment type="caution">
    <text evidence="4">The sequence shown here is derived from an EMBL/GenBank/DDBJ whole genome shotgun (WGS) entry which is preliminary data.</text>
</comment>
<evidence type="ECO:0000259" key="2">
    <source>
        <dbReference type="Pfam" id="PF01498"/>
    </source>
</evidence>
<dbReference type="Pfam" id="PF13358">
    <property type="entry name" value="DDE_3"/>
    <property type="match status" value="1"/>
</dbReference>
<evidence type="ECO:0000259" key="3">
    <source>
        <dbReference type="Pfam" id="PF13358"/>
    </source>
</evidence>
<reference evidence="4" key="1">
    <citation type="submission" date="2020-08" db="EMBL/GenBank/DDBJ databases">
        <title>Multicomponent nature underlies the extraordinary mechanical properties of spider dragline silk.</title>
        <authorList>
            <person name="Kono N."/>
            <person name="Nakamura H."/>
            <person name="Mori M."/>
            <person name="Yoshida Y."/>
            <person name="Ohtoshi R."/>
            <person name="Malay A.D."/>
            <person name="Moran D.A.P."/>
            <person name="Tomita M."/>
            <person name="Numata K."/>
            <person name="Arakawa K."/>
        </authorList>
    </citation>
    <scope>NUCLEOTIDE SEQUENCE</scope>
</reference>
<accession>A0A8X6VLT5</accession>
<dbReference type="Proteomes" id="UP000887159">
    <property type="component" value="Unassembled WGS sequence"/>
</dbReference>
<dbReference type="GO" id="GO:0015074">
    <property type="term" value="P:DNA integration"/>
    <property type="evidence" value="ECO:0007669"/>
    <property type="project" value="InterPro"/>
</dbReference>
<dbReference type="GO" id="GO:0006313">
    <property type="term" value="P:DNA transposition"/>
    <property type="evidence" value="ECO:0007669"/>
    <property type="project" value="InterPro"/>
</dbReference>
<feature type="domain" description="Tc1-like transposase DDE" evidence="3">
    <location>
        <begin position="142"/>
        <end position="284"/>
    </location>
</feature>
<dbReference type="GO" id="GO:0005634">
    <property type="term" value="C:nucleus"/>
    <property type="evidence" value="ECO:0007669"/>
    <property type="project" value="UniProtKB-SubCell"/>
</dbReference>